<sequence length="160" mass="16361">MSWIERLGLSRGARAATEDGQIAVLILGLFLIVLVFILGAIDVTAAQLARMRLIDTADAAALDAADALDPDSVYGGGVGGPLALTDRSVREAAEAHLARTPIPSGITEWALAGPTGTSDGETAEVTVRGHATLPMAGWILDSFGGGVTITVTSRARAPLS</sequence>
<evidence type="ECO:0000313" key="3">
    <source>
        <dbReference type="EMBL" id="MDC5697254.1"/>
    </source>
</evidence>
<evidence type="ECO:0000256" key="1">
    <source>
        <dbReference type="SAM" id="Phobius"/>
    </source>
</evidence>
<reference evidence="3 4" key="1">
    <citation type="submission" date="2022-11" db="EMBL/GenBank/DDBJ databases">
        <title>Anaerobic phenanthrene biodegradation by a DNRA strain PheN6.</title>
        <authorList>
            <person name="Zhang Z."/>
        </authorList>
    </citation>
    <scope>NUCLEOTIDE SEQUENCE [LARGE SCALE GENOMIC DNA]</scope>
    <source>
        <strain evidence="3 4">PheN6</strain>
    </source>
</reference>
<evidence type="ECO:0000313" key="4">
    <source>
        <dbReference type="Proteomes" id="UP001150259"/>
    </source>
</evidence>
<dbReference type="EMBL" id="JAPFQL010000029">
    <property type="protein sequence ID" value="MDC5697254.1"/>
    <property type="molecule type" value="Genomic_DNA"/>
</dbReference>
<keyword evidence="4" id="KW-1185">Reference proteome</keyword>
<organism evidence="3 4">
    <name type="scientific">Intrasporangium calvum</name>
    <dbReference type="NCBI Taxonomy" id="53358"/>
    <lineage>
        <taxon>Bacteria</taxon>
        <taxon>Bacillati</taxon>
        <taxon>Actinomycetota</taxon>
        <taxon>Actinomycetes</taxon>
        <taxon>Micrococcales</taxon>
        <taxon>Intrasporangiaceae</taxon>
        <taxon>Intrasporangium</taxon>
    </lineage>
</organism>
<keyword evidence="1" id="KW-0812">Transmembrane</keyword>
<protein>
    <submittedName>
        <fullName evidence="3">Pilus assembly protein TadG-related protein</fullName>
    </submittedName>
</protein>
<name>A0ABT5GGP0_9MICO</name>
<keyword evidence="1" id="KW-1133">Transmembrane helix</keyword>
<dbReference type="RefSeq" id="WP_272461831.1">
    <property type="nucleotide sequence ID" value="NZ_JAPFQL010000029.1"/>
</dbReference>
<evidence type="ECO:0000259" key="2">
    <source>
        <dbReference type="Pfam" id="PF13400"/>
    </source>
</evidence>
<gene>
    <name evidence="3" type="ORF">OO014_08285</name>
</gene>
<comment type="caution">
    <text evidence="3">The sequence shown here is derived from an EMBL/GenBank/DDBJ whole genome shotgun (WGS) entry which is preliminary data.</text>
</comment>
<accession>A0ABT5GGP0</accession>
<dbReference type="Pfam" id="PF13400">
    <property type="entry name" value="Tad"/>
    <property type="match status" value="1"/>
</dbReference>
<proteinExistence type="predicted"/>
<feature type="domain" description="Putative Flp pilus-assembly TadG-like N-terminal" evidence="2">
    <location>
        <begin position="20"/>
        <end position="67"/>
    </location>
</feature>
<dbReference type="Proteomes" id="UP001150259">
    <property type="component" value="Unassembled WGS sequence"/>
</dbReference>
<keyword evidence="1" id="KW-0472">Membrane</keyword>
<feature type="transmembrane region" description="Helical" evidence="1">
    <location>
        <begin position="20"/>
        <end position="43"/>
    </location>
</feature>
<dbReference type="InterPro" id="IPR028087">
    <property type="entry name" value="Tad_N"/>
</dbReference>